<comment type="caution">
    <text evidence="2">The sequence shown here is derived from an EMBL/GenBank/DDBJ whole genome shotgun (WGS) entry which is preliminary data.</text>
</comment>
<organism evidence="2 3">
    <name type="scientific">Paeniglutamicibacter cryotolerans</name>
    <dbReference type="NCBI Taxonomy" id="670079"/>
    <lineage>
        <taxon>Bacteria</taxon>
        <taxon>Bacillati</taxon>
        <taxon>Actinomycetota</taxon>
        <taxon>Actinomycetes</taxon>
        <taxon>Micrococcales</taxon>
        <taxon>Micrococcaceae</taxon>
        <taxon>Paeniglutamicibacter</taxon>
    </lineage>
</organism>
<feature type="transmembrane region" description="Helical" evidence="1">
    <location>
        <begin position="6"/>
        <end position="28"/>
    </location>
</feature>
<evidence type="ECO:0000313" key="3">
    <source>
        <dbReference type="Proteomes" id="UP000523000"/>
    </source>
</evidence>
<feature type="transmembrane region" description="Helical" evidence="1">
    <location>
        <begin position="40"/>
        <end position="57"/>
    </location>
</feature>
<protein>
    <submittedName>
        <fullName evidence="2">Amino acid transporter</fullName>
    </submittedName>
</protein>
<proteinExistence type="predicted"/>
<dbReference type="Proteomes" id="UP000523000">
    <property type="component" value="Unassembled WGS sequence"/>
</dbReference>
<feature type="transmembrane region" description="Helical" evidence="1">
    <location>
        <begin position="77"/>
        <end position="97"/>
    </location>
</feature>
<dbReference type="RefSeq" id="WP_183509957.1">
    <property type="nucleotide sequence ID" value="NZ_BAABGK010000009.1"/>
</dbReference>
<evidence type="ECO:0000313" key="2">
    <source>
        <dbReference type="EMBL" id="MBB2994596.1"/>
    </source>
</evidence>
<dbReference type="AlphaFoldDB" id="A0A839QKN9"/>
<keyword evidence="1" id="KW-0472">Membrane</keyword>
<reference evidence="2 3" key="1">
    <citation type="submission" date="2020-08" db="EMBL/GenBank/DDBJ databases">
        <title>Sequencing the genomes of 1000 actinobacteria strains.</title>
        <authorList>
            <person name="Klenk H.-P."/>
        </authorList>
    </citation>
    <scope>NUCLEOTIDE SEQUENCE [LARGE SCALE GENOMIC DNA]</scope>
    <source>
        <strain evidence="2 3">DSM 22826</strain>
    </source>
</reference>
<keyword evidence="1" id="KW-1133">Transmembrane helix</keyword>
<evidence type="ECO:0000256" key="1">
    <source>
        <dbReference type="SAM" id="Phobius"/>
    </source>
</evidence>
<dbReference type="EMBL" id="JACHVS010000001">
    <property type="protein sequence ID" value="MBB2994596.1"/>
    <property type="molecule type" value="Genomic_DNA"/>
</dbReference>
<keyword evidence="1" id="KW-0812">Transmembrane</keyword>
<sequence length="118" mass="13201">MTLVPDFWMVAVLEIVFSTGMILGGVLMSAQLANHSRTTLLVFCFFLFAFGLLHPLFDERLMTLIRETVEPGMPGRLFSYVGILMALSTPFAMTAFARSPMSSASSRCWLVRAWPTCR</sequence>
<keyword evidence="3" id="KW-1185">Reference proteome</keyword>
<gene>
    <name evidence="2" type="ORF">E9229_000787</name>
</gene>
<name>A0A839QKN9_9MICC</name>
<accession>A0A839QKN9</accession>